<proteinExistence type="predicted"/>
<dbReference type="OrthoDB" id="1901985at2"/>
<sequence length="193" mass="22534">MRLNSIYHYFRMFFRYPESTDSDRSRRYAFAIRDALALIDEVYMKKSYRPFIDYLSREKNNALAVKFVTNFDGIAKSHDPNYIIKSLFFRGTIVIDASYLNSNRRGIEIPFPYVIDRSKNNISIPTFGAPNNMKDEVAVLLGLINEFRLEGTWPTTLETISYWDLSSGLEKEMNLNSVTPVNRNKLIEVLNKF</sequence>
<accession>A0A845KYE9</accession>
<gene>
    <name evidence="1" type="ORF">GTO91_04105</name>
</gene>
<comment type="caution">
    <text evidence="1">The sequence shown here is derived from an EMBL/GenBank/DDBJ whole genome shotgun (WGS) entry which is preliminary data.</text>
</comment>
<name>A0A845KYE9_9FIRM</name>
<keyword evidence="2" id="KW-1185">Reference proteome</keyword>
<reference evidence="1 2" key="1">
    <citation type="submission" date="2020-01" db="EMBL/GenBank/DDBJ databases">
        <title>Whole-genome sequence of Heliobacterium undosum DSM 13378.</title>
        <authorList>
            <person name="Kyndt J.A."/>
            <person name="Meyer T.E."/>
        </authorList>
    </citation>
    <scope>NUCLEOTIDE SEQUENCE [LARGE SCALE GENOMIC DNA]</scope>
    <source>
        <strain evidence="1 2">DSM 13378</strain>
    </source>
</reference>
<evidence type="ECO:0000313" key="1">
    <source>
        <dbReference type="EMBL" id="MZP28892.1"/>
    </source>
</evidence>
<protein>
    <submittedName>
        <fullName evidence="1">Uncharacterized protein</fullName>
    </submittedName>
</protein>
<organism evidence="1 2">
    <name type="scientific">Heliomicrobium undosum</name>
    <dbReference type="NCBI Taxonomy" id="121734"/>
    <lineage>
        <taxon>Bacteria</taxon>
        <taxon>Bacillati</taxon>
        <taxon>Bacillota</taxon>
        <taxon>Clostridia</taxon>
        <taxon>Eubacteriales</taxon>
        <taxon>Heliobacteriaceae</taxon>
        <taxon>Heliomicrobium</taxon>
    </lineage>
</organism>
<dbReference type="EMBL" id="WXEY01000003">
    <property type="protein sequence ID" value="MZP28892.1"/>
    <property type="molecule type" value="Genomic_DNA"/>
</dbReference>
<dbReference type="AlphaFoldDB" id="A0A845KYE9"/>
<dbReference type="Proteomes" id="UP000463470">
    <property type="component" value="Unassembled WGS sequence"/>
</dbReference>
<evidence type="ECO:0000313" key="2">
    <source>
        <dbReference type="Proteomes" id="UP000463470"/>
    </source>
</evidence>
<dbReference type="RefSeq" id="WP_161255271.1">
    <property type="nucleotide sequence ID" value="NZ_WXEY01000003.1"/>
</dbReference>